<dbReference type="PROSITE" id="PS51257">
    <property type="entry name" value="PROKAR_LIPOPROTEIN"/>
    <property type="match status" value="1"/>
</dbReference>
<protein>
    <recommendedName>
        <fullName evidence="4">DUF4988 domain-containing protein</fullName>
    </recommendedName>
</protein>
<name>A0A9D9NIL2_9BACT</name>
<dbReference type="AlphaFoldDB" id="A0A9D9NIL2"/>
<keyword evidence="1" id="KW-0175">Coiled coil</keyword>
<evidence type="ECO:0000313" key="2">
    <source>
        <dbReference type="EMBL" id="MBO8474710.1"/>
    </source>
</evidence>
<proteinExistence type="predicted"/>
<feature type="coiled-coil region" evidence="1">
    <location>
        <begin position="36"/>
        <end position="63"/>
    </location>
</feature>
<reference evidence="2" key="2">
    <citation type="journal article" date="2021" name="PeerJ">
        <title>Extensive microbial diversity within the chicken gut microbiome revealed by metagenomics and culture.</title>
        <authorList>
            <person name="Gilroy R."/>
            <person name="Ravi A."/>
            <person name="Getino M."/>
            <person name="Pursley I."/>
            <person name="Horton D.L."/>
            <person name="Alikhan N.F."/>
            <person name="Baker D."/>
            <person name="Gharbi K."/>
            <person name="Hall N."/>
            <person name="Watson M."/>
            <person name="Adriaenssens E.M."/>
            <person name="Foster-Nyarko E."/>
            <person name="Jarju S."/>
            <person name="Secka A."/>
            <person name="Antonio M."/>
            <person name="Oren A."/>
            <person name="Chaudhuri R.R."/>
            <person name="La Ragione R."/>
            <person name="Hildebrand F."/>
            <person name="Pallen M.J."/>
        </authorList>
    </citation>
    <scope>NUCLEOTIDE SEQUENCE</scope>
    <source>
        <strain evidence="2">B1-13419</strain>
    </source>
</reference>
<organism evidence="2 3">
    <name type="scientific">Candidatus Cryptobacteroides faecigallinarum</name>
    <dbReference type="NCBI Taxonomy" id="2840763"/>
    <lineage>
        <taxon>Bacteria</taxon>
        <taxon>Pseudomonadati</taxon>
        <taxon>Bacteroidota</taxon>
        <taxon>Bacteroidia</taxon>
        <taxon>Bacteroidales</taxon>
        <taxon>Candidatus Cryptobacteroides</taxon>
    </lineage>
</organism>
<sequence length="878" mass="93914">MKSSIISMVAAKSAATILMTAICLSPVMVSCDKYDDSALKEQIADIDNRLSALEEDLKSQVEALSAMLEGKYTIAGCNYDETTGIYTITLSDAKTVIEIPALGNTATPVISYVEQDGTKYWAVVSADGSKTPLTDASGNMVAVNAAIPALSLGEDGEWMISTDGKTWTGLGVTGEDVAIFTGVEEQDSYYVLTLADGTELQVAKADDSGYAFYPLAGKQFFKAGQTREVELVAEGITNTTVTEKPDGWKARTSGAVLSVTAPSSSVSDAEQSGVIKVLGVTADGASFISEVYVAVGEAQLTISVSFDQTVSIDMTSSFPYGGSFTYGATPLDEYSPSEIAEGISNYTVGTSSWESVQMSLADILGAEPADGVTYVIWAAASNDTGVFTAGDIYYEIYQPLAVDINVTSVTVDDITLTVDVKGVSSYVPGFYNPDATDLATILTSYQDFGAEFEYSSSYEGSLSQYGSWGENLGVGTEYVVYVLPLIEGKSWSEYTVDDFICETVSTLMPEAGSSVTVSLDNFTSDFASVAATASASGEYYKMYGAYLPASEYSQYQDDEDALAQYLISRGSLYDMTIRGTGLTPGAEGWIVAVAIDKDWKYSKVAVLEANAKVLSFSDASVSIEDIEISLNSATVLFETDGNVASVRYLNVPADQLNYNMNYGYGDITVIETYLAGFDPMTTWDGNVQDVSDISTGQVSLSWLQTGVEYAFYMIGFDADGNPTKAVTERYIPTLSGTVIRQNGADGSPNPDYAIGSPKYTFTATPSGNFYDINCTVTEMPANCKEYYVGLVQDIHVEDYYNSTVDVVTETMTNNGGPYTEPNQPVTVFWAYPEAYVGVVWVDTETGNYHQAYLTLCSDIIGTVEGGSGIEIVPGDNAK</sequence>
<reference evidence="2" key="1">
    <citation type="submission" date="2020-10" db="EMBL/GenBank/DDBJ databases">
        <authorList>
            <person name="Gilroy R."/>
        </authorList>
    </citation>
    <scope>NUCLEOTIDE SEQUENCE</scope>
    <source>
        <strain evidence="2">B1-13419</strain>
    </source>
</reference>
<evidence type="ECO:0000256" key="1">
    <source>
        <dbReference type="SAM" id="Coils"/>
    </source>
</evidence>
<dbReference type="EMBL" id="JADIMD010000082">
    <property type="protein sequence ID" value="MBO8474710.1"/>
    <property type="molecule type" value="Genomic_DNA"/>
</dbReference>
<accession>A0A9D9NIL2</accession>
<evidence type="ECO:0000313" key="3">
    <source>
        <dbReference type="Proteomes" id="UP000823757"/>
    </source>
</evidence>
<comment type="caution">
    <text evidence="2">The sequence shown here is derived from an EMBL/GenBank/DDBJ whole genome shotgun (WGS) entry which is preliminary data.</text>
</comment>
<evidence type="ECO:0008006" key="4">
    <source>
        <dbReference type="Google" id="ProtNLM"/>
    </source>
</evidence>
<dbReference type="Proteomes" id="UP000823757">
    <property type="component" value="Unassembled WGS sequence"/>
</dbReference>
<gene>
    <name evidence="2" type="ORF">IAB91_05410</name>
</gene>